<dbReference type="Proteomes" id="UP000703269">
    <property type="component" value="Unassembled WGS sequence"/>
</dbReference>
<dbReference type="PROSITE" id="PS51770">
    <property type="entry name" value="HOTDOG_ACOT"/>
    <property type="match status" value="1"/>
</dbReference>
<protein>
    <recommendedName>
        <fullName evidence="5">HotDog ACOT-type domain-containing protein</fullName>
    </recommendedName>
</protein>
<name>A0A9P3GJC4_9APHY</name>
<evidence type="ECO:0000256" key="3">
    <source>
        <dbReference type="ARBA" id="ARBA00022801"/>
    </source>
</evidence>
<accession>A0A9P3GJC4</accession>
<keyword evidence="3" id="KW-0378">Hydrolase</keyword>
<evidence type="ECO:0000256" key="4">
    <source>
        <dbReference type="ARBA" id="ARBA00022946"/>
    </source>
</evidence>
<sequence length="312" mass="34419">MDALLRVVCDRVDHAQHCVLPMKSGPSWSESLRWHGTRRAHAAEHGGLVLQAAAALRGRSLGAVRGVHEWRDPHGKARGLSRLARGQHQAQAHAPSVERIAAPAALGFYLVTASLSMDRLDMLVCMSPEHDLRLSGQVVYVGRSSMEVAVRMEALNSDGSEETVMLGRLCTVCSDSKAHKAHPVNPIVIETVEDQQLWHMGEAHKNRRTNSAVESLACVLRWSSESAVLHSLYLQSVVQWTPRVERNIHSKIFGGCLMRLAYELGYSYSMFFTRGPVRFLSLDSISFAPSAHRLDAAPQVEAVQPARIVLVV</sequence>
<reference evidence="6 7" key="1">
    <citation type="submission" date="2021-08" db="EMBL/GenBank/DDBJ databases">
        <title>Draft Genome Sequence of Phanerochaete sordida strain YK-624.</title>
        <authorList>
            <person name="Mori T."/>
            <person name="Dohra H."/>
            <person name="Suzuki T."/>
            <person name="Kawagishi H."/>
            <person name="Hirai H."/>
        </authorList>
    </citation>
    <scope>NUCLEOTIDE SEQUENCE [LARGE SCALE GENOMIC DNA]</scope>
    <source>
        <strain evidence="6 7">YK-624</strain>
    </source>
</reference>
<evidence type="ECO:0000313" key="6">
    <source>
        <dbReference type="EMBL" id="GJE94624.1"/>
    </source>
</evidence>
<dbReference type="InterPro" id="IPR033120">
    <property type="entry name" value="HOTDOG_ACOT"/>
</dbReference>
<feature type="domain" description="HotDog ACOT-type" evidence="5">
    <location>
        <begin position="230"/>
        <end position="312"/>
    </location>
</feature>
<dbReference type="EMBL" id="BPQB01000041">
    <property type="protein sequence ID" value="GJE94624.1"/>
    <property type="molecule type" value="Genomic_DNA"/>
</dbReference>
<dbReference type="GO" id="GO:0005739">
    <property type="term" value="C:mitochondrion"/>
    <property type="evidence" value="ECO:0007669"/>
    <property type="project" value="TreeGrafter"/>
</dbReference>
<comment type="caution">
    <text evidence="6">The sequence shown here is derived from an EMBL/GenBank/DDBJ whole genome shotgun (WGS) entry which is preliminary data.</text>
</comment>
<dbReference type="PANTHER" id="PTHR12655:SF0">
    <property type="entry name" value="ACYL-COENZYME A THIOESTERASE 9, MITOCHONDRIAL"/>
    <property type="match status" value="1"/>
</dbReference>
<dbReference type="PANTHER" id="PTHR12655">
    <property type="entry name" value="ACYL-COA THIOESTERASE"/>
    <property type="match status" value="1"/>
</dbReference>
<dbReference type="GO" id="GO:0006637">
    <property type="term" value="P:acyl-CoA metabolic process"/>
    <property type="evidence" value="ECO:0007669"/>
    <property type="project" value="TreeGrafter"/>
</dbReference>
<evidence type="ECO:0000256" key="1">
    <source>
        <dbReference type="ARBA" id="ARBA00010458"/>
    </source>
</evidence>
<evidence type="ECO:0000256" key="2">
    <source>
        <dbReference type="ARBA" id="ARBA00022737"/>
    </source>
</evidence>
<dbReference type="OrthoDB" id="331699at2759"/>
<proteinExistence type="inferred from homology"/>
<keyword evidence="2" id="KW-0677">Repeat</keyword>
<organism evidence="6 7">
    <name type="scientific">Phanerochaete sordida</name>
    <dbReference type="NCBI Taxonomy" id="48140"/>
    <lineage>
        <taxon>Eukaryota</taxon>
        <taxon>Fungi</taxon>
        <taxon>Dikarya</taxon>
        <taxon>Basidiomycota</taxon>
        <taxon>Agaricomycotina</taxon>
        <taxon>Agaricomycetes</taxon>
        <taxon>Polyporales</taxon>
        <taxon>Phanerochaetaceae</taxon>
        <taxon>Phanerochaete</taxon>
    </lineage>
</organism>
<comment type="similarity">
    <text evidence="1">Belongs to the acyl coenzyme A hydrolase family.</text>
</comment>
<dbReference type="Gene3D" id="3.10.129.10">
    <property type="entry name" value="Hotdog Thioesterase"/>
    <property type="match status" value="2"/>
</dbReference>
<dbReference type="AlphaFoldDB" id="A0A9P3GJC4"/>
<keyword evidence="4" id="KW-0809">Transit peptide</keyword>
<evidence type="ECO:0000259" key="5">
    <source>
        <dbReference type="PROSITE" id="PS51770"/>
    </source>
</evidence>
<dbReference type="SUPFAM" id="SSF54637">
    <property type="entry name" value="Thioesterase/thiol ester dehydrase-isomerase"/>
    <property type="match status" value="2"/>
</dbReference>
<dbReference type="InterPro" id="IPR029069">
    <property type="entry name" value="HotDog_dom_sf"/>
</dbReference>
<dbReference type="GO" id="GO:0047617">
    <property type="term" value="F:fatty acyl-CoA hydrolase activity"/>
    <property type="evidence" value="ECO:0007669"/>
    <property type="project" value="TreeGrafter"/>
</dbReference>
<keyword evidence="7" id="KW-1185">Reference proteome</keyword>
<gene>
    <name evidence="6" type="ORF">PsYK624_107950</name>
</gene>
<evidence type="ECO:0000313" key="7">
    <source>
        <dbReference type="Proteomes" id="UP000703269"/>
    </source>
</evidence>